<dbReference type="Pfam" id="PF17652">
    <property type="entry name" value="Glyco_hydro81C"/>
    <property type="match status" value="1"/>
</dbReference>
<proteinExistence type="inferred from homology"/>
<dbReference type="FunFam" id="1.20.5.420:FF:000008">
    <property type="entry name" value="Endo-1,3-beta-glucanase Engl1"/>
    <property type="match status" value="1"/>
</dbReference>
<dbReference type="GO" id="GO:0042973">
    <property type="term" value="F:glucan endo-1,3-beta-D-glucosidase activity"/>
    <property type="evidence" value="ECO:0007669"/>
    <property type="project" value="UniProtKB-EC"/>
</dbReference>
<keyword evidence="4 10" id="KW-0378">Hydrolase</keyword>
<dbReference type="PANTHER" id="PTHR31983:SF0">
    <property type="entry name" value="GLUCAN ENDO-1,3-BETA-D-GLUCOSIDASE 2"/>
    <property type="match status" value="1"/>
</dbReference>
<dbReference type="Proteomes" id="UP001161017">
    <property type="component" value="Unassembled WGS sequence"/>
</dbReference>
<keyword evidence="11" id="KW-1185">Reference proteome</keyword>
<keyword evidence="8" id="KW-0624">Polysaccharide degradation</keyword>
<evidence type="ECO:0000313" key="10">
    <source>
        <dbReference type="EMBL" id="MDI1491994.1"/>
    </source>
</evidence>
<keyword evidence="7" id="KW-0961">Cell wall biogenesis/degradation</keyword>
<reference evidence="10" key="1">
    <citation type="journal article" date="2023" name="Genome Biol. Evol.">
        <title>First Whole Genome Sequence and Flow Cytometry Genome Size Data for the Lichen-Forming Fungus Ramalina farinacea (Ascomycota).</title>
        <authorList>
            <person name="Llewellyn T."/>
            <person name="Mian S."/>
            <person name="Hill R."/>
            <person name="Leitch I.J."/>
            <person name="Gaya E."/>
        </authorList>
    </citation>
    <scope>NUCLEOTIDE SEQUENCE</scope>
    <source>
        <strain evidence="10">LIQ254RAFAR</strain>
    </source>
</reference>
<dbReference type="InterPro" id="IPR040720">
    <property type="entry name" value="GH81_C"/>
</dbReference>
<comment type="similarity">
    <text evidence="2">Belongs to the glycosyl hydrolase 81 family.</text>
</comment>
<keyword evidence="5" id="KW-0119">Carbohydrate metabolism</keyword>
<dbReference type="EC" id="3.2.1.39" evidence="3"/>
<name>A0AA43QUL9_9LECA</name>
<dbReference type="EMBL" id="JAPUFD010000016">
    <property type="protein sequence ID" value="MDI1491994.1"/>
    <property type="molecule type" value="Genomic_DNA"/>
</dbReference>
<evidence type="ECO:0000256" key="1">
    <source>
        <dbReference type="ARBA" id="ARBA00000382"/>
    </source>
</evidence>
<dbReference type="InterPro" id="IPR005200">
    <property type="entry name" value="Endo-beta-glucanase"/>
</dbReference>
<dbReference type="GO" id="GO:0000272">
    <property type="term" value="P:polysaccharide catabolic process"/>
    <property type="evidence" value="ECO:0007669"/>
    <property type="project" value="UniProtKB-KW"/>
</dbReference>
<sequence>MFDWYHGHSFAKGLFESADGKDEESSSEDAHFAYALKMWGKVTGDKSLEARGNLMLAILARTIDNYFLMRSNNANQPSNFVANRAPGILFENKIDHATYFGTNPEYIEGIHMLPLSPSTAYTRNPTFITEEWNAYFADTAFNPASKVAGGWRGILYGNYACVNPKAAWDFFSASNFDMEWIDGGASRTWYLAYSAALGGL</sequence>
<evidence type="ECO:0000313" key="11">
    <source>
        <dbReference type="Proteomes" id="UP001161017"/>
    </source>
</evidence>
<protein>
    <recommendedName>
        <fullName evidence="3">glucan endo-1,3-beta-D-glucosidase</fullName>
        <ecNumber evidence="3">3.2.1.39</ecNumber>
    </recommendedName>
</protein>
<feature type="domain" description="Glycosyl hydrolase family 81 C-terminal" evidence="9">
    <location>
        <begin position="1"/>
        <end position="191"/>
    </location>
</feature>
<dbReference type="GO" id="GO:0052861">
    <property type="term" value="F:endo-1,3(4)-beta-glucanase activity"/>
    <property type="evidence" value="ECO:0007669"/>
    <property type="project" value="InterPro"/>
</dbReference>
<evidence type="ECO:0000256" key="5">
    <source>
        <dbReference type="ARBA" id="ARBA00023277"/>
    </source>
</evidence>
<dbReference type="AlphaFoldDB" id="A0AA43QUL9"/>
<evidence type="ECO:0000256" key="7">
    <source>
        <dbReference type="ARBA" id="ARBA00023316"/>
    </source>
</evidence>
<gene>
    <name evidence="10" type="primary">ACF2</name>
    <name evidence="10" type="ORF">OHK93_003205</name>
</gene>
<organism evidence="10 11">
    <name type="scientific">Ramalina farinacea</name>
    <dbReference type="NCBI Taxonomy" id="258253"/>
    <lineage>
        <taxon>Eukaryota</taxon>
        <taxon>Fungi</taxon>
        <taxon>Dikarya</taxon>
        <taxon>Ascomycota</taxon>
        <taxon>Pezizomycotina</taxon>
        <taxon>Lecanoromycetes</taxon>
        <taxon>OSLEUM clade</taxon>
        <taxon>Lecanoromycetidae</taxon>
        <taxon>Lecanorales</taxon>
        <taxon>Lecanorineae</taxon>
        <taxon>Ramalinaceae</taxon>
        <taxon>Ramalina</taxon>
    </lineage>
</organism>
<dbReference type="PANTHER" id="PTHR31983">
    <property type="entry name" value="ENDO-1,3(4)-BETA-GLUCANASE 1"/>
    <property type="match status" value="1"/>
</dbReference>
<evidence type="ECO:0000256" key="3">
    <source>
        <dbReference type="ARBA" id="ARBA00012780"/>
    </source>
</evidence>
<evidence type="ECO:0000256" key="8">
    <source>
        <dbReference type="ARBA" id="ARBA00023326"/>
    </source>
</evidence>
<dbReference type="GO" id="GO:0009986">
    <property type="term" value="C:cell surface"/>
    <property type="evidence" value="ECO:0007669"/>
    <property type="project" value="TreeGrafter"/>
</dbReference>
<evidence type="ECO:0000256" key="4">
    <source>
        <dbReference type="ARBA" id="ARBA00022801"/>
    </source>
</evidence>
<evidence type="ECO:0000256" key="2">
    <source>
        <dbReference type="ARBA" id="ARBA00010730"/>
    </source>
</evidence>
<dbReference type="Gene3D" id="1.20.5.420">
    <property type="entry name" value="Immunoglobulin FC, subunit C"/>
    <property type="match status" value="1"/>
</dbReference>
<evidence type="ECO:0000259" key="9">
    <source>
        <dbReference type="Pfam" id="PF17652"/>
    </source>
</evidence>
<comment type="caution">
    <text evidence="10">The sequence shown here is derived from an EMBL/GenBank/DDBJ whole genome shotgun (WGS) entry which is preliminary data.</text>
</comment>
<keyword evidence="6 10" id="KW-0326">Glycosidase</keyword>
<dbReference type="PROSITE" id="PS52008">
    <property type="entry name" value="GH81"/>
    <property type="match status" value="1"/>
</dbReference>
<evidence type="ECO:0000256" key="6">
    <source>
        <dbReference type="ARBA" id="ARBA00023295"/>
    </source>
</evidence>
<accession>A0AA43QUL9</accession>
<comment type="catalytic activity">
    <reaction evidence="1">
        <text>Hydrolysis of (1-&gt;3)-beta-D-glucosidic linkages in (1-&gt;3)-beta-D-glucans.</text>
        <dbReference type="EC" id="3.2.1.39"/>
    </reaction>
</comment>
<dbReference type="GO" id="GO:0071555">
    <property type="term" value="P:cell wall organization"/>
    <property type="evidence" value="ECO:0007669"/>
    <property type="project" value="UniProtKB-KW"/>
</dbReference>